<protein>
    <submittedName>
        <fullName evidence="3">Polyketide cyclase / dehydrase and lipid transport</fullName>
    </submittedName>
</protein>
<dbReference type="SUPFAM" id="SSF55961">
    <property type="entry name" value="Bet v1-like"/>
    <property type="match status" value="1"/>
</dbReference>
<dbReference type="InterPro" id="IPR005031">
    <property type="entry name" value="COQ10_START"/>
</dbReference>
<name>A0A517WRV9_9PLAN</name>
<dbReference type="Proteomes" id="UP000318384">
    <property type="component" value="Chromosome"/>
</dbReference>
<evidence type="ECO:0000256" key="1">
    <source>
        <dbReference type="ARBA" id="ARBA00008918"/>
    </source>
</evidence>
<organism evidence="3 4">
    <name type="scientific">Gimesia aquarii</name>
    <dbReference type="NCBI Taxonomy" id="2527964"/>
    <lineage>
        <taxon>Bacteria</taxon>
        <taxon>Pseudomonadati</taxon>
        <taxon>Planctomycetota</taxon>
        <taxon>Planctomycetia</taxon>
        <taxon>Planctomycetales</taxon>
        <taxon>Planctomycetaceae</taxon>
        <taxon>Gimesia</taxon>
    </lineage>
</organism>
<dbReference type="EMBL" id="CP037422">
    <property type="protein sequence ID" value="QDU07994.1"/>
    <property type="molecule type" value="Genomic_DNA"/>
</dbReference>
<accession>A0A517WRV9</accession>
<dbReference type="RefSeq" id="WP_145172339.1">
    <property type="nucleotide sequence ID" value="NZ_CP037422.1"/>
</dbReference>
<dbReference type="AlphaFoldDB" id="A0A517WRV9"/>
<reference evidence="3 4" key="1">
    <citation type="submission" date="2019-03" db="EMBL/GenBank/DDBJ databases">
        <title>Deep-cultivation of Planctomycetes and their phenomic and genomic characterization uncovers novel biology.</title>
        <authorList>
            <person name="Wiegand S."/>
            <person name="Jogler M."/>
            <person name="Boedeker C."/>
            <person name="Pinto D."/>
            <person name="Vollmers J."/>
            <person name="Rivas-Marin E."/>
            <person name="Kohn T."/>
            <person name="Peeters S.H."/>
            <person name="Heuer A."/>
            <person name="Rast P."/>
            <person name="Oberbeckmann S."/>
            <person name="Bunk B."/>
            <person name="Jeske O."/>
            <person name="Meyerdierks A."/>
            <person name="Storesund J.E."/>
            <person name="Kallscheuer N."/>
            <person name="Luecker S."/>
            <person name="Lage O.M."/>
            <person name="Pohl T."/>
            <person name="Merkel B.J."/>
            <person name="Hornburger P."/>
            <person name="Mueller R.-W."/>
            <person name="Bruemmer F."/>
            <person name="Labrenz M."/>
            <person name="Spormann A.M."/>
            <person name="Op den Camp H."/>
            <person name="Overmann J."/>
            <person name="Amann R."/>
            <person name="Jetten M.S.M."/>
            <person name="Mascher T."/>
            <person name="Medema M.H."/>
            <person name="Devos D.P."/>
            <person name="Kaster A.-K."/>
            <person name="Ovreas L."/>
            <person name="Rohde M."/>
            <person name="Galperin M.Y."/>
            <person name="Jogler C."/>
        </authorList>
    </citation>
    <scope>NUCLEOTIDE SEQUENCE [LARGE SCALE GENOMIC DNA]</scope>
    <source>
        <strain evidence="3 4">V202</strain>
    </source>
</reference>
<comment type="similarity">
    <text evidence="1">Belongs to the ribosome association toxin RatA family.</text>
</comment>
<evidence type="ECO:0000313" key="3">
    <source>
        <dbReference type="EMBL" id="QDU07994.1"/>
    </source>
</evidence>
<dbReference type="CDD" id="cd07820">
    <property type="entry name" value="SRPBCC_3"/>
    <property type="match status" value="1"/>
</dbReference>
<proteinExistence type="inferred from homology"/>
<dbReference type="Gene3D" id="3.30.530.20">
    <property type="match status" value="1"/>
</dbReference>
<keyword evidence="4" id="KW-1185">Reference proteome</keyword>
<evidence type="ECO:0000313" key="4">
    <source>
        <dbReference type="Proteomes" id="UP000318384"/>
    </source>
</evidence>
<sequence>MLTFSKSDSGVYRLQSEILIPFPLSVVFDFFAKAENLEVITPPFLNFQILTPKPIEMHQGTLIDYQIRLHGFPLNWKTEITDWEPPHRFVDNQIKGPYRLWRHEHTFQEQEKGTLVIDKVDYSVYGGPLINWLFVRRDLERIFRYRHERLKEFTAEGIKN</sequence>
<dbReference type="InterPro" id="IPR023393">
    <property type="entry name" value="START-like_dom_sf"/>
</dbReference>
<feature type="domain" description="Coenzyme Q-binding protein COQ10 START" evidence="2">
    <location>
        <begin position="20"/>
        <end position="134"/>
    </location>
</feature>
<dbReference type="Pfam" id="PF03364">
    <property type="entry name" value="Polyketide_cyc"/>
    <property type="match status" value="1"/>
</dbReference>
<evidence type="ECO:0000259" key="2">
    <source>
        <dbReference type="Pfam" id="PF03364"/>
    </source>
</evidence>
<dbReference type="OrthoDB" id="9793552at2"/>
<gene>
    <name evidence="3" type="ORF">V202x_13570</name>
</gene>